<reference evidence="2 3" key="1">
    <citation type="submission" date="2017-10" db="EMBL/GenBank/DDBJ databases">
        <title>The draft genome sequence of Lewinella nigricans NBRC 102662.</title>
        <authorList>
            <person name="Wang K."/>
        </authorList>
    </citation>
    <scope>NUCLEOTIDE SEQUENCE [LARGE SCALE GENOMIC DNA]</scope>
    <source>
        <strain evidence="2 3">NBRC 102662</strain>
    </source>
</reference>
<dbReference type="PROSITE" id="PS51257">
    <property type="entry name" value="PROKAR_LIPOPROTEIN"/>
    <property type="match status" value="1"/>
</dbReference>
<accession>A0A2D0MZQ5</accession>
<evidence type="ECO:0008006" key="4">
    <source>
        <dbReference type="Google" id="ProtNLM"/>
    </source>
</evidence>
<evidence type="ECO:0000256" key="1">
    <source>
        <dbReference type="SAM" id="SignalP"/>
    </source>
</evidence>
<dbReference type="Proteomes" id="UP000223913">
    <property type="component" value="Unassembled WGS sequence"/>
</dbReference>
<dbReference type="OrthoDB" id="597632at2"/>
<name>A0A2D0MZQ5_FLAN2</name>
<dbReference type="PANTHER" id="PTHR39335:SF1">
    <property type="entry name" value="BLL4220 PROTEIN"/>
    <property type="match status" value="1"/>
</dbReference>
<sequence length="274" mass="30175">MKTYRNYFQLLGLVAFSLFLSTSCTKEDHQDDPVDEYEFLIKLVSNAEFGDILVDQDNQSMYFFAGDVDGQSNCNGGCADKWKAVTGDLYDLEVGYGLVKGDFGTITRTDGQKQITYKGWPLYYLSPESDSVLENPGQTLGDGLGGVFHIAKPDYTVLLGRQAVTEGGDPVLYLVDDRGVSLYLNNGDDENVSNCNGGCAGVWPPFKYEALVLPSSLNDYDFNSLDREDDLGPQMSFKGSPIYRFSQDELQRGSVLGQGGGPNQTFFVVEPEVQ</sequence>
<dbReference type="GO" id="GO:0043448">
    <property type="term" value="P:alkane catabolic process"/>
    <property type="evidence" value="ECO:0007669"/>
    <property type="project" value="TreeGrafter"/>
</dbReference>
<dbReference type="Pfam" id="PF03640">
    <property type="entry name" value="Lipoprotein_15"/>
    <property type="match status" value="3"/>
</dbReference>
<gene>
    <name evidence="2" type="ORF">CRP01_36515</name>
</gene>
<protein>
    <recommendedName>
        <fullName evidence="4">Lipoprotein</fullName>
    </recommendedName>
</protein>
<evidence type="ECO:0000313" key="3">
    <source>
        <dbReference type="Proteomes" id="UP000223913"/>
    </source>
</evidence>
<dbReference type="InterPro" id="IPR005297">
    <property type="entry name" value="Lipoprotein_repeat"/>
</dbReference>
<feature type="chain" id="PRO_5012903640" description="Lipoprotein" evidence="1">
    <location>
        <begin position="27"/>
        <end position="274"/>
    </location>
</feature>
<evidence type="ECO:0000313" key="2">
    <source>
        <dbReference type="EMBL" id="PHN01606.1"/>
    </source>
</evidence>
<keyword evidence="3" id="KW-1185">Reference proteome</keyword>
<organism evidence="2 3">
    <name type="scientific">Flavilitoribacter nigricans (strain ATCC 23147 / DSM 23189 / NBRC 102662 / NCIMB 1420 / SS-2)</name>
    <name type="common">Lewinella nigricans</name>
    <dbReference type="NCBI Taxonomy" id="1122177"/>
    <lineage>
        <taxon>Bacteria</taxon>
        <taxon>Pseudomonadati</taxon>
        <taxon>Bacteroidota</taxon>
        <taxon>Saprospiria</taxon>
        <taxon>Saprospirales</taxon>
        <taxon>Lewinellaceae</taxon>
        <taxon>Flavilitoribacter</taxon>
    </lineage>
</organism>
<feature type="signal peptide" evidence="1">
    <location>
        <begin position="1"/>
        <end position="26"/>
    </location>
</feature>
<comment type="caution">
    <text evidence="2">The sequence shown here is derived from an EMBL/GenBank/DDBJ whole genome shotgun (WGS) entry which is preliminary data.</text>
</comment>
<dbReference type="RefSeq" id="WP_099155038.1">
    <property type="nucleotide sequence ID" value="NZ_PDUD01000052.1"/>
</dbReference>
<dbReference type="EMBL" id="PDUD01000052">
    <property type="protein sequence ID" value="PHN01606.1"/>
    <property type="molecule type" value="Genomic_DNA"/>
</dbReference>
<dbReference type="PANTHER" id="PTHR39335">
    <property type="entry name" value="BLL4220 PROTEIN"/>
    <property type="match status" value="1"/>
</dbReference>
<dbReference type="AlphaFoldDB" id="A0A2D0MZQ5"/>
<keyword evidence="1" id="KW-0732">Signal</keyword>
<proteinExistence type="predicted"/>